<dbReference type="InterPro" id="IPR029069">
    <property type="entry name" value="HotDog_dom_sf"/>
</dbReference>
<organism evidence="3 4">
    <name type="scientific">Natronomicrosphaera hydrolytica</name>
    <dbReference type="NCBI Taxonomy" id="3242702"/>
    <lineage>
        <taxon>Bacteria</taxon>
        <taxon>Pseudomonadati</taxon>
        <taxon>Planctomycetota</taxon>
        <taxon>Phycisphaerae</taxon>
        <taxon>Phycisphaerales</taxon>
        <taxon>Phycisphaeraceae</taxon>
        <taxon>Natronomicrosphaera</taxon>
    </lineage>
</organism>
<dbReference type="Proteomes" id="UP001575105">
    <property type="component" value="Unassembled WGS sequence"/>
</dbReference>
<reference evidence="3 4" key="1">
    <citation type="submission" date="2024-08" db="EMBL/GenBank/DDBJ databases">
        <title>Whole-genome sequencing of halo(alkali)philic microorganisms from hypersaline lakes.</title>
        <authorList>
            <person name="Sorokin D.Y."/>
            <person name="Merkel A.Y."/>
            <person name="Messina E."/>
            <person name="Yakimov M."/>
        </authorList>
    </citation>
    <scope>NUCLEOTIDE SEQUENCE [LARGE SCALE GENOMIC DNA]</scope>
    <source>
        <strain evidence="3 4">AB-hyl4</strain>
    </source>
</reference>
<dbReference type="RefSeq" id="WP_425346367.1">
    <property type="nucleotide sequence ID" value="NZ_JBGUBD010000009.1"/>
</dbReference>
<dbReference type="SUPFAM" id="SSF54637">
    <property type="entry name" value="Thioesterase/thiol ester dehydrase-isomerase"/>
    <property type="match status" value="1"/>
</dbReference>
<protein>
    <submittedName>
        <fullName evidence="3">Acyl-CoA thioesterase</fullName>
        <ecNumber evidence="3">3.1.2.-</ecNumber>
    </submittedName>
</protein>
<dbReference type="Pfam" id="PF13279">
    <property type="entry name" value="4HBT_2"/>
    <property type="match status" value="1"/>
</dbReference>
<accession>A0ABV4U9P1</accession>
<dbReference type="PANTHER" id="PTHR31793:SF27">
    <property type="entry name" value="NOVEL THIOESTERASE SUPERFAMILY DOMAIN AND SAPOSIN A-TYPE DOMAIN CONTAINING PROTEIN (0610012H03RIK)"/>
    <property type="match status" value="1"/>
</dbReference>
<gene>
    <name evidence="3" type="ORF">ACERK3_14220</name>
</gene>
<dbReference type="PANTHER" id="PTHR31793">
    <property type="entry name" value="4-HYDROXYBENZOYL-COA THIOESTERASE FAMILY MEMBER"/>
    <property type="match status" value="1"/>
</dbReference>
<dbReference type="NCBIfam" id="TIGR00051">
    <property type="entry name" value="YbgC/FadM family acyl-CoA thioesterase"/>
    <property type="match status" value="1"/>
</dbReference>
<dbReference type="EMBL" id="JBGUBD010000009">
    <property type="protein sequence ID" value="MFA9479441.1"/>
    <property type="molecule type" value="Genomic_DNA"/>
</dbReference>
<dbReference type="CDD" id="cd00586">
    <property type="entry name" value="4HBT"/>
    <property type="match status" value="1"/>
</dbReference>
<keyword evidence="4" id="KW-1185">Reference proteome</keyword>
<comment type="caution">
    <text evidence="3">The sequence shown here is derived from an EMBL/GenBank/DDBJ whole genome shotgun (WGS) entry which is preliminary data.</text>
</comment>
<evidence type="ECO:0000313" key="4">
    <source>
        <dbReference type="Proteomes" id="UP001575105"/>
    </source>
</evidence>
<keyword evidence="2 3" id="KW-0378">Hydrolase</keyword>
<dbReference type="EC" id="3.1.2.-" evidence="3"/>
<dbReference type="Gene3D" id="3.10.129.10">
    <property type="entry name" value="Hotdog Thioesterase"/>
    <property type="match status" value="1"/>
</dbReference>
<evidence type="ECO:0000256" key="2">
    <source>
        <dbReference type="ARBA" id="ARBA00022801"/>
    </source>
</evidence>
<proteinExistence type="inferred from homology"/>
<dbReference type="PIRSF" id="PIRSF003230">
    <property type="entry name" value="YbgC"/>
    <property type="match status" value="1"/>
</dbReference>
<evidence type="ECO:0000256" key="1">
    <source>
        <dbReference type="ARBA" id="ARBA00005953"/>
    </source>
</evidence>
<dbReference type="InterPro" id="IPR006684">
    <property type="entry name" value="YbgC/YbaW"/>
</dbReference>
<comment type="similarity">
    <text evidence="1">Belongs to the 4-hydroxybenzoyl-CoA thioesterase family.</text>
</comment>
<sequence length="134" mass="15236">MKITELSVPVRVRYVECDPMNVAHHSVYPVWFEMARTELLRQQGEVYREMEAGGVLFVVARMNVRYHRPAMYDDELTIHVKALPSAGVKIEHEYKVYRDGVTLTSAETTLACVDRDGKLRAIPASLAIESVERG</sequence>
<evidence type="ECO:0000313" key="3">
    <source>
        <dbReference type="EMBL" id="MFA9479441.1"/>
    </source>
</evidence>
<dbReference type="InterPro" id="IPR050563">
    <property type="entry name" value="4-hydroxybenzoyl-CoA_TE"/>
</dbReference>
<name>A0ABV4U9P1_9BACT</name>
<dbReference type="GO" id="GO:0016787">
    <property type="term" value="F:hydrolase activity"/>
    <property type="evidence" value="ECO:0007669"/>
    <property type="project" value="UniProtKB-KW"/>
</dbReference>